<evidence type="ECO:0008006" key="3">
    <source>
        <dbReference type="Google" id="ProtNLM"/>
    </source>
</evidence>
<organism evidence="1 2">
    <name type="scientific">Chrysochromulina tobinii</name>
    <dbReference type="NCBI Taxonomy" id="1460289"/>
    <lineage>
        <taxon>Eukaryota</taxon>
        <taxon>Haptista</taxon>
        <taxon>Haptophyta</taxon>
        <taxon>Prymnesiophyceae</taxon>
        <taxon>Prymnesiales</taxon>
        <taxon>Chrysochromulinaceae</taxon>
        <taxon>Chrysochromulina</taxon>
    </lineage>
</organism>
<keyword evidence="2" id="KW-1185">Reference proteome</keyword>
<protein>
    <recommendedName>
        <fullName evidence="3">Sfi1 spindle body domain-containing protein</fullName>
    </recommendedName>
</protein>
<evidence type="ECO:0000313" key="1">
    <source>
        <dbReference type="EMBL" id="KOO26374.1"/>
    </source>
</evidence>
<dbReference type="AlphaFoldDB" id="A0A0M0JIH0"/>
<proteinExistence type="predicted"/>
<accession>A0A0M0JIH0</accession>
<comment type="caution">
    <text evidence="1">The sequence shown here is derived from an EMBL/GenBank/DDBJ whole genome shotgun (WGS) entry which is preliminary data.</text>
</comment>
<evidence type="ECO:0000313" key="2">
    <source>
        <dbReference type="Proteomes" id="UP000037460"/>
    </source>
</evidence>
<name>A0A0M0JIH0_9EUKA</name>
<dbReference type="EMBL" id="JWZX01002861">
    <property type="protein sequence ID" value="KOO26374.1"/>
    <property type="molecule type" value="Genomic_DNA"/>
</dbReference>
<dbReference type="Proteomes" id="UP000037460">
    <property type="component" value="Unassembled WGS sequence"/>
</dbReference>
<sequence>MTQALLVADHGLGSTIDVERRRQARERASKSLRRWVDYCTTQLRQSALHLRCDIHFQAVRIASLWQRWRREVAGAKDRQRKVLTQLKVSHGAEMSAEASAVLRHRALFWMLQGLLPASMRVRAAALRAWERSGASSDSIGHPRGEDLTLQTLAHQLRRKLSMTLADWLGIAVNIKRQKLRGLTSARTRKAFRLLSPRYTAFIAWQSFAAMMRAFRSRLGAGVGSFERHALLFAFSTWAERVADGYATHCTYVDAAARLLNLSTRGAWSAWLEALEAARQTRVMEKMTRLAFLFEIGRGWRSWMETATAYAAAFAAARQSLRVWTHGALLLCWQRWDGVVKAAETPRQALRCWLNASLLRALHAWIAEARMVRTVDGPARAALLCALHRGVGAGFRTWAQQSARHVATRRAVHMMLDGHRLTALQRLREYTQARMETELGLISRTQGVVRLRLRLALSQWVAMHALVLEALMLRRAFGQFVQMALATAWRTWAEAWERRVERLEMLSHAAGRLRMQEVARGWLQWLEVAILRRESIAVMSQAARRLANFELVRAWNELVDFSVVSREVKRKLAAAITRMRTLELGNAWNEMKEVLGVQRQQKADRRRVLGAFAHLQLRRAWNSLTETTTALKASAESMRRVTCVLLHRDLSRGWATLVAVLKANKASVDSMRHVIQVLLAKDLYRAWSTLVAVLEAERKNLAALRTVVMALRHRGIFRSFHSLASHASASIARHDNARMLLHRLVHAKVLHSDCR</sequence>
<gene>
    <name evidence="1" type="ORF">Ctob_002384</name>
</gene>
<reference evidence="2" key="1">
    <citation type="journal article" date="2015" name="PLoS Genet.">
        <title>Genome Sequence and Transcriptome Analyses of Chrysochromulina tobin: Metabolic Tools for Enhanced Algal Fitness in the Prominent Order Prymnesiales (Haptophyceae).</title>
        <authorList>
            <person name="Hovde B.T."/>
            <person name="Deodato C.R."/>
            <person name="Hunsperger H.M."/>
            <person name="Ryken S.A."/>
            <person name="Yost W."/>
            <person name="Jha R.K."/>
            <person name="Patterson J."/>
            <person name="Monnat R.J. Jr."/>
            <person name="Barlow S.B."/>
            <person name="Starkenburg S.R."/>
            <person name="Cattolico R.A."/>
        </authorList>
    </citation>
    <scope>NUCLEOTIDE SEQUENCE</scope>
    <source>
        <strain evidence="2">CCMP291</strain>
    </source>
</reference>